<keyword evidence="3" id="KW-0342">GTP-binding</keyword>
<reference evidence="5" key="2">
    <citation type="submission" date="2025-08" db="UniProtKB">
        <authorList>
            <consortium name="Ensembl"/>
        </authorList>
    </citation>
    <scope>IDENTIFICATION</scope>
</reference>
<reference evidence="5" key="1">
    <citation type="submission" date="2020-06" db="EMBL/GenBank/DDBJ databases">
        <authorList>
            <consortium name="Wellcome Sanger Institute Data Sharing"/>
        </authorList>
    </citation>
    <scope>NUCLEOTIDE SEQUENCE [LARGE SCALE GENOMIC DNA]</scope>
</reference>
<proteinExistence type="inferred from homology"/>
<reference evidence="5" key="3">
    <citation type="submission" date="2025-09" db="UniProtKB">
        <authorList>
            <consortium name="Ensembl"/>
        </authorList>
    </citation>
    <scope>IDENTIFICATION</scope>
</reference>
<dbReference type="AlphaFoldDB" id="A0A8C5DCB8"/>
<dbReference type="InterPro" id="IPR006703">
    <property type="entry name" value="G_AIG1"/>
</dbReference>
<dbReference type="CDD" id="cd01852">
    <property type="entry name" value="AIG1"/>
    <property type="match status" value="1"/>
</dbReference>
<dbReference type="InterPro" id="IPR027417">
    <property type="entry name" value="P-loop_NTPase"/>
</dbReference>
<evidence type="ECO:0000313" key="6">
    <source>
        <dbReference type="Proteomes" id="UP000694680"/>
    </source>
</evidence>
<protein>
    <recommendedName>
        <fullName evidence="4">AIG1-type G domain-containing protein</fullName>
    </recommendedName>
</protein>
<dbReference type="Ensembl" id="ENSGWIT00000004908.1">
    <property type="protein sequence ID" value="ENSGWIP00000004578.1"/>
    <property type="gene ID" value="ENSGWIG00000002462.1"/>
</dbReference>
<organism evidence="5 6">
    <name type="scientific">Gouania willdenowi</name>
    <name type="common">Blunt-snouted clingfish</name>
    <name type="synonym">Lepadogaster willdenowi</name>
    <dbReference type="NCBI Taxonomy" id="441366"/>
    <lineage>
        <taxon>Eukaryota</taxon>
        <taxon>Metazoa</taxon>
        <taxon>Chordata</taxon>
        <taxon>Craniata</taxon>
        <taxon>Vertebrata</taxon>
        <taxon>Euteleostomi</taxon>
        <taxon>Actinopterygii</taxon>
        <taxon>Neopterygii</taxon>
        <taxon>Teleostei</taxon>
        <taxon>Neoteleostei</taxon>
        <taxon>Acanthomorphata</taxon>
        <taxon>Ovalentaria</taxon>
        <taxon>Blenniimorphae</taxon>
        <taxon>Blenniiformes</taxon>
        <taxon>Gobiesocoidei</taxon>
        <taxon>Gobiesocidae</taxon>
        <taxon>Gobiesocinae</taxon>
        <taxon>Gouania</taxon>
    </lineage>
</organism>
<dbReference type="FunFam" id="3.40.50.300:FF:000366">
    <property type="entry name" value="GTPase, IMAP family member 2"/>
    <property type="match status" value="1"/>
</dbReference>
<dbReference type="GO" id="GO:0005525">
    <property type="term" value="F:GTP binding"/>
    <property type="evidence" value="ECO:0007669"/>
    <property type="project" value="UniProtKB-KW"/>
</dbReference>
<dbReference type="PANTHER" id="PTHR10903">
    <property type="entry name" value="GTPASE, IMAP FAMILY MEMBER-RELATED"/>
    <property type="match status" value="1"/>
</dbReference>
<evidence type="ECO:0000259" key="4">
    <source>
        <dbReference type="PROSITE" id="PS51720"/>
    </source>
</evidence>
<sequence>MVHKLCLLSLQVFKSSQEALKHRRIILLGKTGVGKSSLANTLFGEQVFPPDHSASSGTKECKSATRSVDGRTLTLIDTPGLFDTDLSEDELRPKIMNCITECAPGPHAFLILLRVDKYTRQEQEIITQICRSFSEDALKFSVIVFTHGNQLREGMTIMNFVNQKEDLKELVKKCGGRCHVFDNDHWKNDQPNNYRSNAFQCEQLLKTIDKLVRRKKGCHYTNDMLYHIGQEIHREEVRISKLRPATQPMTPEQITQEAKSIVSQKFLIKLAAATTGALLGVFFGVRINNNVSTVYSFIIVLCSILHPPQTLRRCCSANNTM</sequence>
<comment type="similarity">
    <text evidence="1">Belongs to the TRAFAC class TrmE-Era-EngA-EngB-Septin-like GTPase superfamily. AIG1/Toc34/Toc159-like paraseptin GTPase family. IAN subfamily.</text>
</comment>
<evidence type="ECO:0000256" key="3">
    <source>
        <dbReference type="ARBA" id="ARBA00023134"/>
    </source>
</evidence>
<dbReference type="PROSITE" id="PS51720">
    <property type="entry name" value="G_AIG1"/>
    <property type="match status" value="1"/>
</dbReference>
<dbReference type="SUPFAM" id="SSF52540">
    <property type="entry name" value="P-loop containing nucleoside triphosphate hydrolases"/>
    <property type="match status" value="1"/>
</dbReference>
<name>A0A8C5DCB8_GOUWI</name>
<keyword evidence="6" id="KW-1185">Reference proteome</keyword>
<dbReference type="Proteomes" id="UP000694680">
    <property type="component" value="Chromosome 18"/>
</dbReference>
<accession>A0A8C5DCB8</accession>
<dbReference type="Gene3D" id="3.40.50.300">
    <property type="entry name" value="P-loop containing nucleotide triphosphate hydrolases"/>
    <property type="match status" value="1"/>
</dbReference>
<dbReference type="PANTHER" id="PTHR10903:SF62">
    <property type="entry name" value="GTPASE IMAP FAMILY MEMBER 4-LIKE-RELATED"/>
    <property type="match status" value="1"/>
</dbReference>
<evidence type="ECO:0000313" key="5">
    <source>
        <dbReference type="Ensembl" id="ENSGWIP00000004578.1"/>
    </source>
</evidence>
<dbReference type="Pfam" id="PF04548">
    <property type="entry name" value="AIG1"/>
    <property type="match status" value="1"/>
</dbReference>
<evidence type="ECO:0000256" key="1">
    <source>
        <dbReference type="ARBA" id="ARBA00008535"/>
    </source>
</evidence>
<feature type="domain" description="AIG1-type G" evidence="4">
    <location>
        <begin position="20"/>
        <end position="229"/>
    </location>
</feature>
<dbReference type="InterPro" id="IPR045058">
    <property type="entry name" value="GIMA/IAN/Toc"/>
</dbReference>
<keyword evidence="2" id="KW-0547">Nucleotide-binding</keyword>
<evidence type="ECO:0000256" key="2">
    <source>
        <dbReference type="ARBA" id="ARBA00022741"/>
    </source>
</evidence>